<organism evidence="1 2">
    <name type="scientific">Paramecium bursaria Chlorella virus FR483</name>
    <name type="common">PBCV-FR483</name>
    <dbReference type="NCBI Taxonomy" id="399781"/>
    <lineage>
        <taxon>Viruses</taxon>
        <taxon>Varidnaviria</taxon>
        <taxon>Bamfordvirae</taxon>
        <taxon>Nucleocytoviricota</taxon>
        <taxon>Megaviricetes</taxon>
        <taxon>Algavirales</taxon>
        <taxon>Phycodnaviridae</taxon>
        <taxon>Chlorovirus</taxon>
        <taxon>Chlorovirus conductrix</taxon>
        <taxon>Paramecium bursaria Chlorella virus A1</taxon>
    </lineage>
</organism>
<gene>
    <name evidence="1" type="primary">N099R</name>
    <name evidence="1" type="ORF">FR483_N099R</name>
</gene>
<evidence type="ECO:0000313" key="1">
    <source>
        <dbReference type="EMBL" id="ABT15384.1"/>
    </source>
</evidence>
<evidence type="ECO:0000313" key="2">
    <source>
        <dbReference type="Proteomes" id="UP000204095"/>
    </source>
</evidence>
<name>A7J6F3_PBCVF</name>
<proteinExistence type="predicted"/>
<dbReference type="RefSeq" id="YP_001425731.1">
    <property type="nucleotide sequence ID" value="NC_008603.1"/>
</dbReference>
<dbReference type="EMBL" id="DQ890022">
    <property type="protein sequence ID" value="ABT15384.1"/>
    <property type="molecule type" value="Genomic_DNA"/>
</dbReference>
<protein>
    <submittedName>
        <fullName evidence="1">Uncharacterized protein N099R</fullName>
    </submittedName>
</protein>
<dbReference type="KEGG" id="vg:5364603"/>
<dbReference type="Proteomes" id="UP000204095">
    <property type="component" value="Segment"/>
</dbReference>
<accession>A7J6F3</accession>
<dbReference type="GeneID" id="5364603"/>
<reference evidence="1 2" key="1">
    <citation type="journal article" date="2007" name="Virology">
        <title>Sequence and annotation of the 314-kb MT325 and the 321-kb FR483 viruses that infect Chlorella Pbi.</title>
        <authorList>
            <person name="Fitzgerald L.A."/>
            <person name="Graves M.V."/>
            <person name="Li X."/>
            <person name="Feldblyum T."/>
            <person name="Hartigan J."/>
            <person name="Van Etten J.L."/>
        </authorList>
    </citation>
    <scope>NUCLEOTIDE SEQUENCE [LARGE SCALE GENOMIC DNA]</scope>
    <source>
        <strain evidence="1 2">FR483</strain>
    </source>
</reference>
<sequence>MKAWYNNIALSLHEKKSGVIKMTLKEDLESVSRNICYLYAPGSHHTTTRIIPAARLFQTGHRNRLSHGKSVLKRKINELQKTKKMLFKEHMPRSKNMKLLDVRLKYNLPYLHRRELKVHDTLMAQEFTKIESVIVWNFRSILDRIGELDRPGSFMDIYIKNGPICSTKPMELQRGESKEKQILYREEKNRWLKDNKKGFAALKNLVTHIHQIYFTSKQMDELFHVYQAYLDLHGQKISGKFDAIRRISKWIYDRYSMLEQHLKIAIKCNATENAMFHMSLQNWRTNTNYKLLKTFLLKKYVGFYNKKEQLRYLDQINLTNKHL</sequence>
<organismHost>
    <name type="scientific">Paramecium bursaria</name>
    <dbReference type="NCBI Taxonomy" id="74790"/>
</organismHost>
<dbReference type="OrthoDB" id="29998at10239"/>